<sequence>MSLLEKIVIRKELADALTSKIENAAGLRGVRDRRYGHGHIWSPWKVSLGVTHWPDVGRLSRK</sequence>
<accession>A0ABR3EJF1</accession>
<proteinExistence type="predicted"/>
<organism evidence="1 2">
    <name type="scientific">Marasmius crinis-equi</name>
    <dbReference type="NCBI Taxonomy" id="585013"/>
    <lineage>
        <taxon>Eukaryota</taxon>
        <taxon>Fungi</taxon>
        <taxon>Dikarya</taxon>
        <taxon>Basidiomycota</taxon>
        <taxon>Agaricomycotina</taxon>
        <taxon>Agaricomycetes</taxon>
        <taxon>Agaricomycetidae</taxon>
        <taxon>Agaricales</taxon>
        <taxon>Marasmiineae</taxon>
        <taxon>Marasmiaceae</taxon>
        <taxon>Marasmius</taxon>
    </lineage>
</organism>
<dbReference type="Proteomes" id="UP001465976">
    <property type="component" value="Unassembled WGS sequence"/>
</dbReference>
<protein>
    <submittedName>
        <fullName evidence="1">Uncharacterized protein</fullName>
    </submittedName>
</protein>
<keyword evidence="2" id="KW-1185">Reference proteome</keyword>
<name>A0ABR3EJF1_9AGAR</name>
<gene>
    <name evidence="1" type="ORF">V5O48_019069</name>
</gene>
<comment type="caution">
    <text evidence="1">The sequence shown here is derived from an EMBL/GenBank/DDBJ whole genome shotgun (WGS) entry which is preliminary data.</text>
</comment>
<evidence type="ECO:0000313" key="2">
    <source>
        <dbReference type="Proteomes" id="UP001465976"/>
    </source>
</evidence>
<evidence type="ECO:0000313" key="1">
    <source>
        <dbReference type="EMBL" id="KAL0563009.1"/>
    </source>
</evidence>
<reference evidence="1 2" key="1">
    <citation type="submission" date="2024-02" db="EMBL/GenBank/DDBJ databases">
        <title>A draft genome for the cacao thread blight pathogen Marasmius crinis-equi.</title>
        <authorList>
            <person name="Cohen S.P."/>
            <person name="Baruah I.K."/>
            <person name="Amoako-Attah I."/>
            <person name="Bukari Y."/>
            <person name="Meinhardt L.W."/>
            <person name="Bailey B.A."/>
        </authorList>
    </citation>
    <scope>NUCLEOTIDE SEQUENCE [LARGE SCALE GENOMIC DNA]</scope>
    <source>
        <strain evidence="1 2">GH-76</strain>
    </source>
</reference>
<feature type="non-terminal residue" evidence="1">
    <location>
        <position position="62"/>
    </location>
</feature>
<dbReference type="EMBL" id="JBAHYK010004072">
    <property type="protein sequence ID" value="KAL0563009.1"/>
    <property type="molecule type" value="Genomic_DNA"/>
</dbReference>